<gene>
    <name evidence="1" type="ORF">DPMN_104347</name>
</gene>
<comment type="caution">
    <text evidence="1">The sequence shown here is derived from an EMBL/GenBank/DDBJ whole genome shotgun (WGS) entry which is preliminary data.</text>
</comment>
<sequence>MVTLRLSGFCRCGQDSRGGNHVNIQLQSDCPGHRGHVWTDRYSHAYGHCSGCKQHFPEFFGASLQSQHI</sequence>
<reference evidence="1" key="1">
    <citation type="journal article" date="2019" name="bioRxiv">
        <title>The Genome of the Zebra Mussel, Dreissena polymorpha: A Resource for Invasive Species Research.</title>
        <authorList>
            <person name="McCartney M.A."/>
            <person name="Auch B."/>
            <person name="Kono T."/>
            <person name="Mallez S."/>
            <person name="Zhang Y."/>
            <person name="Obille A."/>
            <person name="Becker A."/>
            <person name="Abrahante J.E."/>
            <person name="Garbe J."/>
            <person name="Badalamenti J.P."/>
            <person name="Herman A."/>
            <person name="Mangelson H."/>
            <person name="Liachko I."/>
            <person name="Sullivan S."/>
            <person name="Sone E.D."/>
            <person name="Koren S."/>
            <person name="Silverstein K.A.T."/>
            <person name="Beckman K.B."/>
            <person name="Gohl D.M."/>
        </authorList>
    </citation>
    <scope>NUCLEOTIDE SEQUENCE</scope>
    <source>
        <strain evidence="1">Duluth1</strain>
        <tissue evidence="1">Whole animal</tissue>
    </source>
</reference>
<evidence type="ECO:0000313" key="2">
    <source>
        <dbReference type="Proteomes" id="UP000828390"/>
    </source>
</evidence>
<organism evidence="1 2">
    <name type="scientific">Dreissena polymorpha</name>
    <name type="common">Zebra mussel</name>
    <name type="synonym">Mytilus polymorpha</name>
    <dbReference type="NCBI Taxonomy" id="45954"/>
    <lineage>
        <taxon>Eukaryota</taxon>
        <taxon>Metazoa</taxon>
        <taxon>Spiralia</taxon>
        <taxon>Lophotrochozoa</taxon>
        <taxon>Mollusca</taxon>
        <taxon>Bivalvia</taxon>
        <taxon>Autobranchia</taxon>
        <taxon>Heteroconchia</taxon>
        <taxon>Euheterodonta</taxon>
        <taxon>Imparidentia</taxon>
        <taxon>Neoheterodontei</taxon>
        <taxon>Myida</taxon>
        <taxon>Dreissenoidea</taxon>
        <taxon>Dreissenidae</taxon>
        <taxon>Dreissena</taxon>
    </lineage>
</organism>
<name>A0A9D4HCW7_DREPO</name>
<dbReference type="EMBL" id="JAIWYP010000004">
    <property type="protein sequence ID" value="KAH3831086.1"/>
    <property type="molecule type" value="Genomic_DNA"/>
</dbReference>
<accession>A0A9D4HCW7</accession>
<protein>
    <submittedName>
        <fullName evidence="1">Uncharacterized protein</fullName>
    </submittedName>
</protein>
<keyword evidence="2" id="KW-1185">Reference proteome</keyword>
<dbReference type="AlphaFoldDB" id="A0A9D4HCW7"/>
<reference evidence="1" key="2">
    <citation type="submission" date="2020-11" db="EMBL/GenBank/DDBJ databases">
        <authorList>
            <person name="McCartney M.A."/>
            <person name="Auch B."/>
            <person name="Kono T."/>
            <person name="Mallez S."/>
            <person name="Becker A."/>
            <person name="Gohl D.M."/>
            <person name="Silverstein K.A.T."/>
            <person name="Koren S."/>
            <person name="Bechman K.B."/>
            <person name="Herman A."/>
            <person name="Abrahante J.E."/>
            <person name="Garbe J."/>
        </authorList>
    </citation>
    <scope>NUCLEOTIDE SEQUENCE</scope>
    <source>
        <strain evidence="1">Duluth1</strain>
        <tissue evidence="1">Whole animal</tissue>
    </source>
</reference>
<dbReference type="Proteomes" id="UP000828390">
    <property type="component" value="Unassembled WGS sequence"/>
</dbReference>
<proteinExistence type="predicted"/>
<evidence type="ECO:0000313" key="1">
    <source>
        <dbReference type="EMBL" id="KAH3831086.1"/>
    </source>
</evidence>